<dbReference type="EMBL" id="JARJLR010000383">
    <property type="protein sequence ID" value="MDF3844611.1"/>
    <property type="molecule type" value="Genomic_DNA"/>
</dbReference>
<dbReference type="Proteomes" id="UP001220662">
    <property type="component" value="Unassembled WGS sequence"/>
</dbReference>
<dbReference type="STRING" id="53408.A9C11_19390"/>
<evidence type="ECO:0000313" key="1">
    <source>
        <dbReference type="EMBL" id="ANI16005.1"/>
    </source>
</evidence>
<reference evidence="2" key="3">
    <citation type="submission" date="2023-03" db="EMBL/GenBank/DDBJ databases">
        <title>Draft assemblies of triclosan tolerant bacteria isolated from returned activated sludge.</title>
        <authorList>
            <person name="Van Hamelsveld S."/>
        </authorList>
    </citation>
    <scope>NUCLEOTIDE SEQUENCE</scope>
    <source>
        <strain evidence="2">GW210015_S63</strain>
    </source>
</reference>
<sequence length="90" mass="10208">MNATLRFNEALLITGRAFQPFHCVTWIDQSGGDGSLDLSVLDRTGTRLLGLTRIPCTEYSDPARLADLLTQAREELNREGYDLQEWHMPE</sequence>
<organism evidence="1 4">
    <name type="scientific">Pseudomonas citronellolis</name>
    <dbReference type="NCBI Taxonomy" id="53408"/>
    <lineage>
        <taxon>Bacteria</taxon>
        <taxon>Pseudomonadati</taxon>
        <taxon>Pseudomonadota</taxon>
        <taxon>Gammaproteobacteria</taxon>
        <taxon>Pseudomonadales</taxon>
        <taxon>Pseudomonadaceae</taxon>
        <taxon>Pseudomonas</taxon>
    </lineage>
</organism>
<dbReference type="Proteomes" id="UP000183385">
    <property type="component" value="Unassembled WGS sequence"/>
</dbReference>
<evidence type="ECO:0008006" key="6">
    <source>
        <dbReference type="Google" id="ProtNLM"/>
    </source>
</evidence>
<evidence type="ECO:0000313" key="2">
    <source>
        <dbReference type="EMBL" id="MDF3844611.1"/>
    </source>
</evidence>
<protein>
    <recommendedName>
        <fullName evidence="6">DUF1652 domain-containing protein</fullName>
    </recommendedName>
</protein>
<reference evidence="1 4" key="1">
    <citation type="submission" date="2016-05" db="EMBL/GenBank/DDBJ databases">
        <title>Genome Sequence of Pseudomonas citronellolis Strain SJTE-3, an Estrogens and Persistent Organic Pollutants degradation strain.</title>
        <authorList>
            <person name="Liang R."/>
        </authorList>
    </citation>
    <scope>NUCLEOTIDE SEQUENCE [LARGE SCALE GENOMIC DNA]</scope>
    <source>
        <strain evidence="1 4">SJTE-3</strain>
    </source>
</reference>
<evidence type="ECO:0000313" key="5">
    <source>
        <dbReference type="Proteomes" id="UP000183385"/>
    </source>
</evidence>
<dbReference type="Proteomes" id="UP000077748">
    <property type="component" value="Chromosome"/>
</dbReference>
<dbReference type="EMBL" id="CP015878">
    <property type="protein sequence ID" value="ANI16005.1"/>
    <property type="molecule type" value="Genomic_DNA"/>
</dbReference>
<dbReference type="EMBL" id="FOLS01000060">
    <property type="protein sequence ID" value="SFE05745.1"/>
    <property type="molecule type" value="Genomic_DNA"/>
</dbReference>
<evidence type="ECO:0000313" key="4">
    <source>
        <dbReference type="Proteomes" id="UP000077748"/>
    </source>
</evidence>
<dbReference type="RefSeq" id="WP_009619255.1">
    <property type="nucleotide sequence ID" value="NZ_BDGS01000001.1"/>
</dbReference>
<reference evidence="3 5" key="2">
    <citation type="submission" date="2016-10" db="EMBL/GenBank/DDBJ databases">
        <authorList>
            <person name="Varghese N."/>
            <person name="Submissions S."/>
        </authorList>
    </citation>
    <scope>NUCLEOTIDE SEQUENCE [LARGE SCALE GENOMIC DNA]</scope>
    <source>
        <strain evidence="3 5">LMG 18378</strain>
    </source>
</reference>
<dbReference type="OrthoDB" id="7007662at2"/>
<dbReference type="GeneID" id="72995440"/>
<gene>
    <name evidence="1" type="ORF">A9C11_19390</name>
    <name evidence="2" type="ORF">P3W55_23085</name>
    <name evidence="3" type="ORF">SAMN05216577_1605</name>
</gene>
<dbReference type="KEGG" id="pcq:PcP3B5_23050"/>
<name>A0A127MR67_9PSED</name>
<keyword evidence="5" id="KW-1185">Reference proteome</keyword>
<proteinExistence type="predicted"/>
<dbReference type="AlphaFoldDB" id="A0A127MR67"/>
<evidence type="ECO:0000313" key="3">
    <source>
        <dbReference type="EMBL" id="SFE05745.1"/>
    </source>
</evidence>
<accession>A0A127MR67</accession>